<evidence type="ECO:0000313" key="4">
    <source>
        <dbReference type="Proteomes" id="UP000016943"/>
    </source>
</evidence>
<dbReference type="PANTHER" id="PTHR11839:SF31">
    <property type="entry name" value="ADP-RIBOSE PYROPHOSPHATASE"/>
    <property type="match status" value="1"/>
</dbReference>
<name>U3GX41_9CORY</name>
<keyword evidence="1" id="KW-0378">Hydrolase</keyword>
<dbReference type="InterPro" id="IPR015797">
    <property type="entry name" value="NUDIX_hydrolase-like_dom_sf"/>
</dbReference>
<proteinExistence type="predicted"/>
<dbReference type="PANTHER" id="PTHR11839">
    <property type="entry name" value="UDP/ADP-SUGAR PYROPHOSPHATASE"/>
    <property type="match status" value="1"/>
</dbReference>
<dbReference type="RefSeq" id="WP_020976190.1">
    <property type="nucleotide sequence ID" value="NC_022198.1"/>
</dbReference>
<dbReference type="GO" id="GO:0016787">
    <property type="term" value="F:hydrolase activity"/>
    <property type="evidence" value="ECO:0007669"/>
    <property type="project" value="UniProtKB-KW"/>
</dbReference>
<dbReference type="AlphaFoldDB" id="U3GX41"/>
<dbReference type="GeneID" id="78249689"/>
<dbReference type="EMBL" id="CP006365">
    <property type="protein sequence ID" value="AGU15038.1"/>
    <property type="molecule type" value="Genomic_DNA"/>
</dbReference>
<dbReference type="KEGG" id="caz:CARG_04490"/>
<dbReference type="GO" id="GO:0006753">
    <property type="term" value="P:nucleoside phosphate metabolic process"/>
    <property type="evidence" value="ECO:0007669"/>
    <property type="project" value="TreeGrafter"/>
</dbReference>
<dbReference type="GO" id="GO:0005829">
    <property type="term" value="C:cytosol"/>
    <property type="evidence" value="ECO:0007669"/>
    <property type="project" value="TreeGrafter"/>
</dbReference>
<dbReference type="PATRIC" id="fig|1348662.3.peg.883"/>
<dbReference type="PROSITE" id="PS51462">
    <property type="entry name" value="NUDIX"/>
    <property type="match status" value="1"/>
</dbReference>
<organism evidence="3 4">
    <name type="scientific">Corynebacterium argentoratense DSM 44202</name>
    <dbReference type="NCBI Taxonomy" id="1348662"/>
    <lineage>
        <taxon>Bacteria</taxon>
        <taxon>Bacillati</taxon>
        <taxon>Actinomycetota</taxon>
        <taxon>Actinomycetes</taxon>
        <taxon>Mycobacteriales</taxon>
        <taxon>Corynebacteriaceae</taxon>
        <taxon>Corynebacterium</taxon>
    </lineage>
</organism>
<dbReference type="HOGENOM" id="CLU_062658_5_0_11"/>
<dbReference type="Proteomes" id="UP000016943">
    <property type="component" value="Chromosome"/>
</dbReference>
<keyword evidence="4" id="KW-1185">Reference proteome</keyword>
<evidence type="ECO:0000256" key="1">
    <source>
        <dbReference type="ARBA" id="ARBA00022801"/>
    </source>
</evidence>
<dbReference type="SUPFAM" id="SSF55811">
    <property type="entry name" value="Nudix"/>
    <property type="match status" value="1"/>
</dbReference>
<gene>
    <name evidence="3" type="ORF">CARG_04490</name>
</gene>
<evidence type="ECO:0000313" key="3">
    <source>
        <dbReference type="EMBL" id="AGU15038.1"/>
    </source>
</evidence>
<protein>
    <recommendedName>
        <fullName evidence="2">Nudix hydrolase domain-containing protein</fullName>
    </recommendedName>
</protein>
<dbReference type="InterPro" id="IPR000086">
    <property type="entry name" value="NUDIX_hydrolase_dom"/>
</dbReference>
<feature type="domain" description="Nudix hydrolase" evidence="2">
    <location>
        <begin position="40"/>
        <end position="176"/>
    </location>
</feature>
<dbReference type="Pfam" id="PF00293">
    <property type="entry name" value="NUDIX"/>
    <property type="match status" value="1"/>
</dbReference>
<reference evidence="3 4" key="1">
    <citation type="journal article" date="2013" name="Genome Announc.">
        <title>Whole-Genome Sequence of the Clinical Strain Corynebacterium argentoratense DSM 44202, Isolated from a Human Throat Specimen.</title>
        <authorList>
            <person name="Bomholt C."/>
            <person name="Glaub A."/>
            <person name="Gravermann K."/>
            <person name="Albersmeier A."/>
            <person name="Brinkrolf K."/>
            <person name="Ruckert C."/>
            <person name="Tauch A."/>
        </authorList>
    </citation>
    <scope>NUCLEOTIDE SEQUENCE [LARGE SCALE GENOMIC DNA]</scope>
    <source>
        <strain evidence="3">DSM 44202</strain>
    </source>
</reference>
<accession>U3GX41</accession>
<dbReference type="eggNOG" id="COG0494">
    <property type="taxonomic scope" value="Bacteria"/>
</dbReference>
<dbReference type="STRING" id="1348662.CARG_04490"/>
<sequence>MSHDFECLDSELLIDAPIIAVRRDRVSMPQGRIVSREVVEHFGAVAVVALDGDLHDPSVVLIRQFRTAVGRRLLELPAGLLDIYGEDPWVCAQRELYEEAGLKADTWDLLLDAAASPGFSDEAVRIFLARGVHFVGRPEAHDEEADLEIVTMPLREAVQAVFDGRVDNAFASLGLLAAWQAVNARADVQLRDVSTPFVLRPTALAARRHAEGFDADMKKIPAEDPHGEG</sequence>
<dbReference type="OrthoDB" id="9806150at2"/>
<dbReference type="Gene3D" id="3.90.79.10">
    <property type="entry name" value="Nucleoside Triphosphate Pyrophosphohydrolase"/>
    <property type="match status" value="1"/>
</dbReference>
<evidence type="ECO:0000259" key="2">
    <source>
        <dbReference type="PROSITE" id="PS51462"/>
    </source>
</evidence>
<dbReference type="GO" id="GO:0019693">
    <property type="term" value="P:ribose phosphate metabolic process"/>
    <property type="evidence" value="ECO:0007669"/>
    <property type="project" value="TreeGrafter"/>
</dbReference>